<sequence length="465" mass="51043">MGALLEMPLKAEADLTPHQQAAYDLLMDVATSDQYGMATLEGYAGTGKTFLMGKLVKELSGEGIRVAIAAPTNKAVAVLREKVGGDLVHAASIHSLLGLKMKELENGAQECVPDGESSLHEYGVVVVDECSMVSQDMFSRILFSRGKCKVIFVGDPAQLPPVGDDLESPVFRDVKMRVRLSEIVRQAADNPIIGLSMQIRSAIEEQRRSGYVELSQSLSADGPAKAGFVTGGSSAVFEIALEVLQSGGDCRVVAYTNKQVRQYNMRLHQALYGYTDCEFSPGETVIAHEEMRATEMAEASNGELISAGTSARIITSEELVVVDVARAEGRLYDFEYFQLLLRRDDGSLVRAAFPAIPGQLEESIRQRWAEWRAIKTQAEAEQDATQRRKLMEKAKEASGQTWAIRRAFAPLRHAYAITAHKSQGSTFHTVIVDWGDLSSMRRDFEFNRALYVACTRASEHLAIAV</sequence>
<evidence type="ECO:0000259" key="3">
    <source>
        <dbReference type="Pfam" id="PF13538"/>
    </source>
</evidence>
<organism evidence="4 5">
    <name type="scientific">Pseudomonas nitroreducens</name>
    <dbReference type="NCBI Taxonomy" id="46680"/>
    <lineage>
        <taxon>Bacteria</taxon>
        <taxon>Pseudomonadati</taxon>
        <taxon>Pseudomonadota</taxon>
        <taxon>Gammaproteobacteria</taxon>
        <taxon>Pseudomonadales</taxon>
        <taxon>Pseudomonadaceae</taxon>
        <taxon>Pseudomonas</taxon>
    </lineage>
</organism>
<dbReference type="InterPro" id="IPR050534">
    <property type="entry name" value="Coronavir_polyprotein_1ab"/>
</dbReference>
<dbReference type="EMBL" id="CP049140">
    <property type="protein sequence ID" value="QIE87998.1"/>
    <property type="molecule type" value="Genomic_DNA"/>
</dbReference>
<dbReference type="Proteomes" id="UP000501063">
    <property type="component" value="Chromosome"/>
</dbReference>
<dbReference type="SUPFAM" id="SSF52540">
    <property type="entry name" value="P-loop containing nucleoside triphosphate hydrolases"/>
    <property type="match status" value="1"/>
</dbReference>
<dbReference type="PANTHER" id="PTHR43788:SF6">
    <property type="entry name" value="DNA HELICASE B"/>
    <property type="match status" value="1"/>
</dbReference>
<keyword evidence="2" id="KW-0067">ATP-binding</keyword>
<dbReference type="Pfam" id="PF13538">
    <property type="entry name" value="UvrD_C_2"/>
    <property type="match status" value="1"/>
</dbReference>
<evidence type="ECO:0000313" key="5">
    <source>
        <dbReference type="Proteomes" id="UP000501063"/>
    </source>
</evidence>
<dbReference type="Gene3D" id="3.40.50.300">
    <property type="entry name" value="P-loop containing nucleotide triphosphate hydrolases"/>
    <property type="match status" value="2"/>
</dbReference>
<gene>
    <name evidence="4" type="ORF">G5B91_17640</name>
</gene>
<feature type="domain" description="UvrD-like helicase C-terminal" evidence="3">
    <location>
        <begin position="413"/>
        <end position="463"/>
    </location>
</feature>
<dbReference type="InterPro" id="IPR027785">
    <property type="entry name" value="UvrD-like_helicase_C"/>
</dbReference>
<dbReference type="PANTHER" id="PTHR43788">
    <property type="entry name" value="DNA2/NAM7 HELICASE FAMILY MEMBER"/>
    <property type="match status" value="1"/>
</dbReference>
<keyword evidence="1" id="KW-0547">Nucleotide-binding</keyword>
<dbReference type="RefSeq" id="WP_081754105.1">
    <property type="nucleotide sequence ID" value="NZ_CP049140.1"/>
</dbReference>
<accession>A0A6G6IY22</accession>
<dbReference type="CDD" id="cd18809">
    <property type="entry name" value="SF1_C_RecD"/>
    <property type="match status" value="1"/>
</dbReference>
<dbReference type="Pfam" id="PF13604">
    <property type="entry name" value="AAA_30"/>
    <property type="match status" value="1"/>
</dbReference>
<evidence type="ECO:0000313" key="4">
    <source>
        <dbReference type="EMBL" id="QIE87998.1"/>
    </source>
</evidence>
<name>A0A6G6IY22_PSENT</name>
<evidence type="ECO:0000256" key="1">
    <source>
        <dbReference type="ARBA" id="ARBA00022741"/>
    </source>
</evidence>
<evidence type="ECO:0000256" key="2">
    <source>
        <dbReference type="ARBA" id="ARBA00022840"/>
    </source>
</evidence>
<dbReference type="AlphaFoldDB" id="A0A6G6IY22"/>
<dbReference type="GO" id="GO:0005524">
    <property type="term" value="F:ATP binding"/>
    <property type="evidence" value="ECO:0007669"/>
    <property type="project" value="UniProtKB-KW"/>
</dbReference>
<dbReference type="InterPro" id="IPR027417">
    <property type="entry name" value="P-loop_NTPase"/>
</dbReference>
<reference evidence="4 5" key="1">
    <citation type="submission" date="2020-02" db="EMBL/GenBank/DDBJ databases">
        <title>Integrative conjugative elements (ICEs) and plasmids drive adaptation of Pseudomonas nitroreducens strain HBP1 to wastewater environment.</title>
        <authorList>
            <person name="Sentchilo V."/>
            <person name="Carraro N."/>
            <person name="Bertelli C."/>
            <person name="van der Meer J.R."/>
        </authorList>
    </citation>
    <scope>NUCLEOTIDE SEQUENCE [LARGE SCALE GENOMIC DNA]</scope>
    <source>
        <strain evidence="4 5">HBP1</strain>
    </source>
</reference>
<proteinExistence type="predicted"/>
<protein>
    <submittedName>
        <fullName evidence="4">AAA family ATPase</fullName>
    </submittedName>
</protein>
<dbReference type="GO" id="GO:0003678">
    <property type="term" value="F:DNA helicase activity"/>
    <property type="evidence" value="ECO:0007669"/>
    <property type="project" value="UniProtKB-ARBA"/>
</dbReference>
<dbReference type="CDD" id="cd17933">
    <property type="entry name" value="DEXSc_RecD-like"/>
    <property type="match status" value="1"/>
</dbReference>
<dbReference type="KEGG" id="pnt:G5B91_17640"/>